<dbReference type="PANTHER" id="PTHR43575:SF1">
    <property type="entry name" value="PROTEIN ABCI7, CHLOROPLASTIC"/>
    <property type="match status" value="1"/>
</dbReference>
<feature type="domain" description="SUF system FeS cluster assembly SufBD core" evidence="1">
    <location>
        <begin position="157"/>
        <end position="364"/>
    </location>
</feature>
<dbReference type="AlphaFoldDB" id="A0A1E3G1K4"/>
<proteinExistence type="predicted"/>
<dbReference type="InterPro" id="IPR037284">
    <property type="entry name" value="SUF_FeS_clus_asmbl_SufBD_sf"/>
</dbReference>
<dbReference type="InterPro" id="IPR055346">
    <property type="entry name" value="Fe-S_cluster_assembly_SufBD"/>
</dbReference>
<dbReference type="STRING" id="1008305.A4H02_06820"/>
<reference evidence="3" key="1">
    <citation type="submission" date="2016-04" db="EMBL/GenBank/DDBJ databases">
        <title>The genome sequence project of a novel Fervidobacterium isolate from a hot spring in Thailand.</title>
        <authorList>
            <person name="Gonzalez J.M."/>
            <person name="Cuecas A."/>
            <person name="Kanoksilapatham W."/>
        </authorList>
    </citation>
    <scope>NUCLEOTIDE SEQUENCE [LARGE SCALE GENOMIC DNA]</scope>
    <source>
        <strain evidence="3">FC2004</strain>
    </source>
</reference>
<evidence type="ECO:0000259" key="1">
    <source>
        <dbReference type="Pfam" id="PF01458"/>
    </source>
</evidence>
<dbReference type="GO" id="GO:0016226">
    <property type="term" value="P:iron-sulfur cluster assembly"/>
    <property type="evidence" value="ECO:0007669"/>
    <property type="project" value="InterPro"/>
</dbReference>
<protein>
    <recommendedName>
        <fullName evidence="1">SUF system FeS cluster assembly SufBD core domain-containing protein</fullName>
    </recommendedName>
</protein>
<dbReference type="Proteomes" id="UP000094570">
    <property type="component" value="Unassembled WGS sequence"/>
</dbReference>
<name>A0A1E3G1K4_9BACT</name>
<dbReference type="EMBL" id="LWAF01000010">
    <property type="protein sequence ID" value="ODN30137.1"/>
    <property type="molecule type" value="Genomic_DNA"/>
</dbReference>
<keyword evidence="3" id="KW-1185">Reference proteome</keyword>
<dbReference type="Pfam" id="PF01458">
    <property type="entry name" value="SUFBD_core"/>
    <property type="match status" value="1"/>
</dbReference>
<dbReference type="InterPro" id="IPR000825">
    <property type="entry name" value="SUF_FeS_clus_asmbl_SufBD_core"/>
</dbReference>
<accession>A0A1E3G1K4</accession>
<dbReference type="PANTHER" id="PTHR43575">
    <property type="entry name" value="PROTEIN ABCI7, CHLOROPLASTIC"/>
    <property type="match status" value="1"/>
</dbReference>
<sequence>MISNSWERKGDSMVMEKTLRLNHGSMKAIIPPRRTVEIKDYSIEDFKPSGNNLLDEWRIKRFSEYVTLQFPYWKRTGLKEISLPELPHYKGLESVDELGIKVIDSLDFEGSDRKFVLLADAFSLSGSYYVHSGVRTLVMQDFDSIDNSLIIVERGRLDLIRIVQKELFVGNLRILLKPGTELRLYNLYIGKGTDENSPLISNVFVEAQEGSKLHVRDFYFGGTINAGYFGLRVNGENVYSDIRPYYLGAGKTVIDILYLVRFYAGNSYSNVDAKGVLTDKSKLIFRGIMDITSGCKEAEAHQSNHALLLSEKAKVEAIPSLMVDEHEVVASHAASSAPVDEQTVFYLMSRGIPRDEAIRMIVKGVFETLKDELNNLDDTLKLGGLIEDALGSVVG</sequence>
<comment type="caution">
    <text evidence="2">The sequence shown here is derived from an EMBL/GenBank/DDBJ whole genome shotgun (WGS) entry which is preliminary data.</text>
</comment>
<dbReference type="SUPFAM" id="SSF101960">
    <property type="entry name" value="Stabilizer of iron transporter SufD"/>
    <property type="match status" value="1"/>
</dbReference>
<evidence type="ECO:0000313" key="2">
    <source>
        <dbReference type="EMBL" id="ODN30137.1"/>
    </source>
</evidence>
<organism evidence="2 3">
    <name type="scientific">Fervidobacterium thailandense</name>
    <dbReference type="NCBI Taxonomy" id="1008305"/>
    <lineage>
        <taxon>Bacteria</taxon>
        <taxon>Thermotogati</taxon>
        <taxon>Thermotogota</taxon>
        <taxon>Thermotogae</taxon>
        <taxon>Thermotogales</taxon>
        <taxon>Fervidobacteriaceae</taxon>
        <taxon>Fervidobacterium</taxon>
    </lineage>
</organism>
<evidence type="ECO:0000313" key="3">
    <source>
        <dbReference type="Proteomes" id="UP000094570"/>
    </source>
</evidence>
<gene>
    <name evidence="2" type="ORF">A4H02_06820</name>
</gene>